<dbReference type="EMBL" id="KL978364">
    <property type="protein sequence ID" value="KFK23507.1"/>
    <property type="molecule type" value="Genomic_DNA"/>
</dbReference>
<dbReference type="InterPro" id="IPR003871">
    <property type="entry name" value="RFA1B/D_OB_1st"/>
</dbReference>
<organism evidence="2 3">
    <name type="scientific">Arabis alpina</name>
    <name type="common">Alpine rock-cress</name>
    <dbReference type="NCBI Taxonomy" id="50452"/>
    <lineage>
        <taxon>Eukaryota</taxon>
        <taxon>Viridiplantae</taxon>
        <taxon>Streptophyta</taxon>
        <taxon>Embryophyta</taxon>
        <taxon>Tracheophyta</taxon>
        <taxon>Spermatophyta</taxon>
        <taxon>Magnoliopsida</taxon>
        <taxon>eudicotyledons</taxon>
        <taxon>Gunneridae</taxon>
        <taxon>Pentapetalae</taxon>
        <taxon>rosids</taxon>
        <taxon>malvids</taxon>
        <taxon>Brassicales</taxon>
        <taxon>Brassicaceae</taxon>
        <taxon>Arabideae</taxon>
        <taxon>Arabis</taxon>
    </lineage>
</organism>
<accession>A0A087G0V5</accession>
<proteinExistence type="predicted"/>
<dbReference type="AlphaFoldDB" id="A0A087G0V5"/>
<evidence type="ECO:0000259" key="1">
    <source>
        <dbReference type="Pfam" id="PF02721"/>
    </source>
</evidence>
<protein>
    <recommendedName>
        <fullName evidence="1">Replication protein A 70 kDa DNA-binding subunit B/D first OB fold domain-containing protein</fullName>
    </recommendedName>
</protein>
<dbReference type="Pfam" id="PF02721">
    <property type="entry name" value="DUF223"/>
    <property type="match status" value="1"/>
</dbReference>
<gene>
    <name evidence="2" type="ORF">AALP_AAs65394U000300</name>
</gene>
<dbReference type="Gramene" id="KFK23507">
    <property type="protein sequence ID" value="KFK23507"/>
    <property type="gene ID" value="AALP_AAs65394U000300"/>
</dbReference>
<evidence type="ECO:0000313" key="3">
    <source>
        <dbReference type="Proteomes" id="UP000029120"/>
    </source>
</evidence>
<sequence length="141" mass="15724">MKMVFVDDQGTRVHAIVENEFVPDYAKGLKEGESVIIDTFKSDFFNLIAKELLSAGAFELAESIAQEREGVFPKAITGLVGQRLLLKVNISADNLKSEYAPYKVEKYWTKHGIIEKFKSTNSSQSSEVIDVDDDGRDVFGV</sequence>
<evidence type="ECO:0000313" key="2">
    <source>
        <dbReference type="EMBL" id="KFK23507.1"/>
    </source>
</evidence>
<name>A0A087G0V5_ARAAL</name>
<reference evidence="3" key="1">
    <citation type="journal article" date="2015" name="Nat. Plants">
        <title>Genome expansion of Arabis alpina linked with retrotransposition and reduced symmetric DNA methylation.</title>
        <authorList>
            <person name="Willing E.M."/>
            <person name="Rawat V."/>
            <person name="Mandakova T."/>
            <person name="Maumus F."/>
            <person name="James G.V."/>
            <person name="Nordstroem K.J."/>
            <person name="Becker C."/>
            <person name="Warthmann N."/>
            <person name="Chica C."/>
            <person name="Szarzynska B."/>
            <person name="Zytnicki M."/>
            <person name="Albani M.C."/>
            <person name="Kiefer C."/>
            <person name="Bergonzi S."/>
            <person name="Castaings L."/>
            <person name="Mateos J.L."/>
            <person name="Berns M.C."/>
            <person name="Bujdoso N."/>
            <person name="Piofczyk T."/>
            <person name="de Lorenzo L."/>
            <person name="Barrero-Sicilia C."/>
            <person name="Mateos I."/>
            <person name="Piednoel M."/>
            <person name="Hagmann J."/>
            <person name="Chen-Min-Tao R."/>
            <person name="Iglesias-Fernandez R."/>
            <person name="Schuster S.C."/>
            <person name="Alonso-Blanco C."/>
            <person name="Roudier F."/>
            <person name="Carbonero P."/>
            <person name="Paz-Ares J."/>
            <person name="Davis S.J."/>
            <person name="Pecinka A."/>
            <person name="Quesneville H."/>
            <person name="Colot V."/>
            <person name="Lysak M.A."/>
            <person name="Weigel D."/>
            <person name="Coupland G."/>
            <person name="Schneeberger K."/>
        </authorList>
    </citation>
    <scope>NUCLEOTIDE SEQUENCE [LARGE SCALE GENOMIC DNA]</scope>
    <source>
        <strain evidence="3">cv. Pajares</strain>
    </source>
</reference>
<dbReference type="OrthoDB" id="19923at2759"/>
<keyword evidence="3" id="KW-1185">Reference proteome</keyword>
<dbReference type="Proteomes" id="UP000029120">
    <property type="component" value="Unassembled WGS sequence"/>
</dbReference>
<feature type="domain" description="Replication protein A 70 kDa DNA-binding subunit B/D first OB fold" evidence="1">
    <location>
        <begin position="1"/>
        <end position="41"/>
    </location>
</feature>